<accession>A0A2P2JTH8</accession>
<organism evidence="1">
    <name type="scientific">Rhizophora mucronata</name>
    <name type="common">Asiatic mangrove</name>
    <dbReference type="NCBI Taxonomy" id="61149"/>
    <lineage>
        <taxon>Eukaryota</taxon>
        <taxon>Viridiplantae</taxon>
        <taxon>Streptophyta</taxon>
        <taxon>Embryophyta</taxon>
        <taxon>Tracheophyta</taxon>
        <taxon>Spermatophyta</taxon>
        <taxon>Magnoliopsida</taxon>
        <taxon>eudicotyledons</taxon>
        <taxon>Gunneridae</taxon>
        <taxon>Pentapetalae</taxon>
        <taxon>rosids</taxon>
        <taxon>fabids</taxon>
        <taxon>Malpighiales</taxon>
        <taxon>Rhizophoraceae</taxon>
        <taxon>Rhizophora</taxon>
    </lineage>
</organism>
<sequence>MAARIAPIPVPATMSKKSAIRALGSPVMRRI</sequence>
<dbReference type="AlphaFoldDB" id="A0A2P2JTH8"/>
<reference evidence="1" key="1">
    <citation type="submission" date="2018-02" db="EMBL/GenBank/DDBJ databases">
        <title>Rhizophora mucronata_Transcriptome.</title>
        <authorList>
            <person name="Meera S.P."/>
            <person name="Sreeshan A."/>
            <person name="Augustine A."/>
        </authorList>
    </citation>
    <scope>NUCLEOTIDE SEQUENCE</scope>
    <source>
        <tissue evidence="1">Leaf</tissue>
    </source>
</reference>
<evidence type="ECO:0000313" key="1">
    <source>
        <dbReference type="EMBL" id="MBW96761.1"/>
    </source>
</evidence>
<dbReference type="EMBL" id="GGEC01016278">
    <property type="protein sequence ID" value="MBW96761.1"/>
    <property type="molecule type" value="Transcribed_RNA"/>
</dbReference>
<name>A0A2P2JTH8_RHIMU</name>
<proteinExistence type="predicted"/>
<protein>
    <submittedName>
        <fullName evidence="1">Uncharacterized protein</fullName>
    </submittedName>
</protein>